<keyword evidence="1" id="KW-1133">Transmembrane helix</keyword>
<sequence>MSYLFNAIIIVVLLVMLGLFVFTWLISKRVEAGMPPEGNFITIQGTRVHYLEQGQGPAMVMIHGLSGVAQNFGYQVLGDLAKTHRVIAIDRPGSGYSVRHPRSAATLNVQADIVAGLIDALGLDKPLLVGHSLGGAVSLATALRYPGKVSGLALIAPLTHKPKETSKAFAALNIPYLWLRKLVGWTVAIPLSIRNRDKVTELVFGPEAVPKDFPTRGGGFLGMRPSQFVAASSDAYALNAALPAMQQCYGAIALPVGVLYGRQDRILDPQEQGQALADALPGTELELVDGGHMLPITQPDLTSEFIRRQSLRSAVAE</sequence>
<gene>
    <name evidence="3" type="ORF">SAMN05216271_0778</name>
</gene>
<dbReference type="InterPro" id="IPR050266">
    <property type="entry name" value="AB_hydrolase_sf"/>
</dbReference>
<dbReference type="SUPFAM" id="SSF53474">
    <property type="entry name" value="alpha/beta-Hydrolases"/>
    <property type="match status" value="1"/>
</dbReference>
<evidence type="ECO:0000256" key="1">
    <source>
        <dbReference type="SAM" id="Phobius"/>
    </source>
</evidence>
<dbReference type="Gene3D" id="3.40.50.1820">
    <property type="entry name" value="alpha/beta hydrolase"/>
    <property type="match status" value="1"/>
</dbReference>
<dbReference type="PRINTS" id="PR00111">
    <property type="entry name" value="ABHYDROLASE"/>
</dbReference>
<dbReference type="AlphaFoldDB" id="A0A1H1N4E7"/>
<organism evidence="3 4">
    <name type="scientific">Halopseudomonas sabulinigri</name>
    <dbReference type="NCBI Taxonomy" id="472181"/>
    <lineage>
        <taxon>Bacteria</taxon>
        <taxon>Pseudomonadati</taxon>
        <taxon>Pseudomonadota</taxon>
        <taxon>Gammaproteobacteria</taxon>
        <taxon>Pseudomonadales</taxon>
        <taxon>Pseudomonadaceae</taxon>
        <taxon>Halopseudomonas</taxon>
    </lineage>
</organism>
<dbReference type="PANTHER" id="PTHR43798">
    <property type="entry name" value="MONOACYLGLYCEROL LIPASE"/>
    <property type="match status" value="1"/>
</dbReference>
<dbReference type="STRING" id="472181.SAMN05216271_0778"/>
<dbReference type="RefSeq" id="WP_197674529.1">
    <property type="nucleotide sequence ID" value="NZ_LT629763.1"/>
</dbReference>
<evidence type="ECO:0000313" key="4">
    <source>
        <dbReference type="Proteomes" id="UP000243413"/>
    </source>
</evidence>
<dbReference type="InterPro" id="IPR029058">
    <property type="entry name" value="AB_hydrolase_fold"/>
</dbReference>
<dbReference type="InterPro" id="IPR000073">
    <property type="entry name" value="AB_hydrolase_1"/>
</dbReference>
<accession>A0A1H1N4E7</accession>
<reference evidence="4" key="1">
    <citation type="submission" date="2016-10" db="EMBL/GenBank/DDBJ databases">
        <authorList>
            <person name="Varghese N."/>
            <person name="Submissions S."/>
        </authorList>
    </citation>
    <scope>NUCLEOTIDE SEQUENCE [LARGE SCALE GENOMIC DNA]</scope>
    <source>
        <strain evidence="4">JCM 14963</strain>
    </source>
</reference>
<feature type="domain" description="AB hydrolase-1" evidence="2">
    <location>
        <begin position="57"/>
        <end position="297"/>
    </location>
</feature>
<keyword evidence="1" id="KW-0812">Transmembrane</keyword>
<evidence type="ECO:0000259" key="2">
    <source>
        <dbReference type="Pfam" id="PF00561"/>
    </source>
</evidence>
<protein>
    <submittedName>
        <fullName evidence="3">Pimeloyl-ACP methyl ester carboxylesterase</fullName>
    </submittedName>
</protein>
<dbReference type="Pfam" id="PF00561">
    <property type="entry name" value="Abhydrolase_1"/>
    <property type="match status" value="1"/>
</dbReference>
<evidence type="ECO:0000313" key="3">
    <source>
        <dbReference type="EMBL" id="SDR93844.1"/>
    </source>
</evidence>
<dbReference type="EMBL" id="LT629763">
    <property type="protein sequence ID" value="SDR93844.1"/>
    <property type="molecule type" value="Genomic_DNA"/>
</dbReference>
<feature type="transmembrane region" description="Helical" evidence="1">
    <location>
        <begin position="6"/>
        <end position="26"/>
    </location>
</feature>
<name>A0A1H1N4E7_9GAMM</name>
<keyword evidence="1" id="KW-0472">Membrane</keyword>
<proteinExistence type="predicted"/>
<dbReference type="Proteomes" id="UP000243413">
    <property type="component" value="Chromosome I"/>
</dbReference>